<organism evidence="5 6">
    <name type="scientific">Micromonas commoda (strain RCC299 / NOUM17 / CCMP2709)</name>
    <name type="common">Picoplanktonic green alga</name>
    <dbReference type="NCBI Taxonomy" id="296587"/>
    <lineage>
        <taxon>Eukaryota</taxon>
        <taxon>Viridiplantae</taxon>
        <taxon>Chlorophyta</taxon>
        <taxon>Mamiellophyceae</taxon>
        <taxon>Mamiellales</taxon>
        <taxon>Mamiellaceae</taxon>
        <taxon>Micromonas</taxon>
    </lineage>
</organism>
<dbReference type="InterPro" id="IPR020472">
    <property type="entry name" value="WD40_PAC1"/>
</dbReference>
<gene>
    <name evidence="5" type="ORF">MICPUN_77396</name>
</gene>
<keyword evidence="1 4" id="KW-0853">WD repeat</keyword>
<dbReference type="GO" id="GO:0006406">
    <property type="term" value="P:mRNA export from nucleus"/>
    <property type="evidence" value="ECO:0007669"/>
    <property type="project" value="InterPro"/>
</dbReference>
<comment type="similarity">
    <text evidence="3">Belongs to the THOC3 family.</text>
</comment>
<dbReference type="KEGG" id="mis:MICPUN_77396"/>
<evidence type="ECO:0000313" key="6">
    <source>
        <dbReference type="Proteomes" id="UP000002009"/>
    </source>
</evidence>
<evidence type="ECO:0000256" key="3">
    <source>
        <dbReference type="ARBA" id="ARBA00046343"/>
    </source>
</evidence>
<feature type="repeat" description="WD" evidence="4">
    <location>
        <begin position="60"/>
        <end position="102"/>
    </location>
</feature>
<evidence type="ECO:0000313" key="5">
    <source>
        <dbReference type="EMBL" id="ACO68477.1"/>
    </source>
</evidence>
<dbReference type="PROSITE" id="PS50082">
    <property type="entry name" value="WD_REPEATS_2"/>
    <property type="match status" value="3"/>
</dbReference>
<name>C1FDZ5_MICCC</name>
<dbReference type="Pfam" id="PF25174">
    <property type="entry name" value="Beta-prop_THOC3"/>
    <property type="match status" value="1"/>
</dbReference>
<dbReference type="SMART" id="SM00320">
    <property type="entry name" value="WD40"/>
    <property type="match status" value="7"/>
</dbReference>
<dbReference type="EMBL" id="CP001574">
    <property type="protein sequence ID" value="ACO68477.1"/>
    <property type="molecule type" value="Genomic_DNA"/>
</dbReference>
<protein>
    <submittedName>
        <fullName evidence="5">Uncharacterized protein</fullName>
    </submittedName>
</protein>
<reference evidence="5 6" key="1">
    <citation type="journal article" date="2009" name="Science">
        <title>Green evolution and dynamic adaptations revealed by genomes of the marine picoeukaryotes Micromonas.</title>
        <authorList>
            <person name="Worden A.Z."/>
            <person name="Lee J.H."/>
            <person name="Mock T."/>
            <person name="Rouze P."/>
            <person name="Simmons M.P."/>
            <person name="Aerts A.L."/>
            <person name="Allen A.E."/>
            <person name="Cuvelier M.L."/>
            <person name="Derelle E."/>
            <person name="Everett M.V."/>
            <person name="Foulon E."/>
            <person name="Grimwood J."/>
            <person name="Gundlach H."/>
            <person name="Henrissat B."/>
            <person name="Napoli C."/>
            <person name="McDonald S.M."/>
            <person name="Parker M.S."/>
            <person name="Rombauts S."/>
            <person name="Salamov A."/>
            <person name="Von Dassow P."/>
            <person name="Badger J.H."/>
            <person name="Coutinho P.M."/>
            <person name="Demir E."/>
            <person name="Dubchak I."/>
            <person name="Gentemann C."/>
            <person name="Eikrem W."/>
            <person name="Gready J.E."/>
            <person name="John U."/>
            <person name="Lanier W."/>
            <person name="Lindquist E.A."/>
            <person name="Lucas S."/>
            <person name="Mayer K.F."/>
            <person name="Moreau H."/>
            <person name="Not F."/>
            <person name="Otillar R."/>
            <person name="Panaud O."/>
            <person name="Pangilinan J."/>
            <person name="Paulsen I."/>
            <person name="Piegu B."/>
            <person name="Poliakov A."/>
            <person name="Robbens S."/>
            <person name="Schmutz J."/>
            <person name="Toulza E."/>
            <person name="Wyss T."/>
            <person name="Zelensky A."/>
            <person name="Zhou K."/>
            <person name="Armbrust E.V."/>
            <person name="Bhattacharya D."/>
            <person name="Goodenough U.W."/>
            <person name="Van de Peer Y."/>
            <person name="Grigoriev I.V."/>
        </authorList>
    </citation>
    <scope>NUCLEOTIDE SEQUENCE [LARGE SCALE GENOMIC DNA]</scope>
    <source>
        <strain evidence="6">RCC299 / NOUM17</strain>
    </source>
</reference>
<dbReference type="InterPro" id="IPR036322">
    <property type="entry name" value="WD40_repeat_dom_sf"/>
</dbReference>
<evidence type="ECO:0000256" key="1">
    <source>
        <dbReference type="ARBA" id="ARBA00022574"/>
    </source>
</evidence>
<dbReference type="PANTHER" id="PTHR22839:SF0">
    <property type="entry name" value="THO COMPLEX SUBUNIT 3"/>
    <property type="match status" value="1"/>
</dbReference>
<dbReference type="SUPFAM" id="SSF50978">
    <property type="entry name" value="WD40 repeat-like"/>
    <property type="match status" value="1"/>
</dbReference>
<dbReference type="Proteomes" id="UP000002009">
    <property type="component" value="Chromosome 1"/>
</dbReference>
<dbReference type="AlphaFoldDB" id="C1FDZ5"/>
<dbReference type="PROSITE" id="PS50294">
    <property type="entry name" value="WD_REPEATS_REGION"/>
    <property type="match status" value="3"/>
</dbReference>
<sequence length="318" mass="34323">MSALTFFDGAISREIAGHKKKVHCVAWNLSGRRLASGSVDQSARVWDVEHGTCLGKELELKGHSDSVDQVCWDPTSGDRLATVSGDKSLRAWDVRSGSNCVAAINTSGENINLAWHPDGVTIAIGDREDLVSFVDTRKLRVVSVRKFPFEVNEMRWSPDGDILWVTTGTGTVEVHAWPSSRKMLSMKAHTAGCYAIDVDPLGRKLAVGGADTLVSMWDTEEYTCLYTVARSGKPVRVVRFSMGGDFIATGSEEHFIDIADSQTGACAAKLSTGAATNSLAWSPSEHILAYVGDAQPGKIDRHARTSIRIWGVPSGAMA</sequence>
<evidence type="ECO:0000256" key="4">
    <source>
        <dbReference type="PROSITE-ProRule" id="PRU00221"/>
    </source>
</evidence>
<evidence type="ECO:0000256" key="2">
    <source>
        <dbReference type="ARBA" id="ARBA00022737"/>
    </source>
</evidence>
<dbReference type="STRING" id="296587.C1FDZ5"/>
<dbReference type="InterPro" id="IPR040132">
    <property type="entry name" value="Tex1/THOC3"/>
</dbReference>
<dbReference type="OrthoDB" id="340259at2759"/>
<dbReference type="PANTHER" id="PTHR22839">
    <property type="entry name" value="THO COMPLEX SUBUNIT 3 THO3"/>
    <property type="match status" value="1"/>
</dbReference>
<dbReference type="GeneID" id="8250144"/>
<dbReference type="InParanoid" id="C1FDZ5"/>
<dbReference type="InterPro" id="IPR019775">
    <property type="entry name" value="WD40_repeat_CS"/>
</dbReference>
<dbReference type="Gene3D" id="2.130.10.10">
    <property type="entry name" value="YVTN repeat-like/Quinoprotein amine dehydrogenase"/>
    <property type="match status" value="2"/>
</dbReference>
<dbReference type="PRINTS" id="PR00320">
    <property type="entry name" value="GPROTEINBRPT"/>
</dbReference>
<keyword evidence="2" id="KW-0677">Repeat</keyword>
<dbReference type="RefSeq" id="XP_002507219.1">
    <property type="nucleotide sequence ID" value="XM_002507173.1"/>
</dbReference>
<feature type="repeat" description="WD" evidence="4">
    <location>
        <begin position="186"/>
        <end position="227"/>
    </location>
</feature>
<dbReference type="eggNOG" id="KOG1407">
    <property type="taxonomic scope" value="Eukaryota"/>
</dbReference>
<dbReference type="FunCoup" id="C1FDZ5">
    <property type="interactions" value="1723"/>
</dbReference>
<accession>C1FDZ5</accession>
<proteinExistence type="inferred from homology"/>
<dbReference type="GO" id="GO:0000445">
    <property type="term" value="C:THO complex part of transcription export complex"/>
    <property type="evidence" value="ECO:0007669"/>
    <property type="project" value="TreeGrafter"/>
</dbReference>
<dbReference type="InterPro" id="IPR015943">
    <property type="entry name" value="WD40/YVTN_repeat-like_dom_sf"/>
</dbReference>
<feature type="repeat" description="WD" evidence="4">
    <location>
        <begin position="15"/>
        <end position="56"/>
    </location>
</feature>
<dbReference type="PROSITE" id="PS00678">
    <property type="entry name" value="WD_REPEATS_1"/>
    <property type="match status" value="2"/>
</dbReference>
<dbReference type="InterPro" id="IPR001680">
    <property type="entry name" value="WD40_rpt"/>
</dbReference>
<dbReference type="OMA" id="WNADGRH"/>
<keyword evidence="6" id="KW-1185">Reference proteome</keyword>